<proteinExistence type="predicted"/>
<keyword evidence="1" id="KW-0812">Transmembrane</keyword>
<evidence type="ECO:0000259" key="2">
    <source>
        <dbReference type="Pfam" id="PF00535"/>
    </source>
</evidence>
<reference evidence="3 4" key="1">
    <citation type="submission" date="2018-06" db="EMBL/GenBank/DDBJ databases">
        <authorList>
            <consortium name="PulseNet: The National Subtyping Network for Foodborne Disease Surveillance"/>
            <person name="Tarr C.L."/>
            <person name="Trees E."/>
            <person name="Katz L.S."/>
            <person name="Carleton-Romer H.A."/>
            <person name="Stroika S."/>
            <person name="Kucerova Z."/>
            <person name="Roache K.F."/>
            <person name="Sabol A.L."/>
            <person name="Besser J."/>
            <person name="Gerner-Smidt P."/>
        </authorList>
    </citation>
    <scope>NUCLEOTIDE SEQUENCE [LARGE SCALE GENOMIC DNA]</scope>
    <source>
        <strain evidence="3 4">PNUSAC003104</strain>
    </source>
</reference>
<organism evidence="3 4">
    <name type="scientific">Campylobacter upsaliensis</name>
    <dbReference type="NCBI Taxonomy" id="28080"/>
    <lineage>
        <taxon>Bacteria</taxon>
        <taxon>Pseudomonadati</taxon>
        <taxon>Campylobacterota</taxon>
        <taxon>Epsilonproteobacteria</taxon>
        <taxon>Campylobacterales</taxon>
        <taxon>Campylobacteraceae</taxon>
        <taxon>Campylobacter</taxon>
    </lineage>
</organism>
<feature type="transmembrane region" description="Helical" evidence="1">
    <location>
        <begin position="335"/>
        <end position="356"/>
    </location>
</feature>
<dbReference type="RefSeq" id="WP_270961463.1">
    <property type="nucleotide sequence ID" value="NZ_JAPMPA010000004.1"/>
</dbReference>
<keyword evidence="1" id="KW-0472">Membrane</keyword>
<dbReference type="EMBL" id="AABVLA010000003">
    <property type="protein sequence ID" value="EAJ1621306.1"/>
    <property type="molecule type" value="Genomic_DNA"/>
</dbReference>
<comment type="caution">
    <text evidence="3">The sequence shown here is derived from an EMBL/GenBank/DDBJ whole genome shotgun (WGS) entry which is preliminary data.</text>
</comment>
<dbReference type="Proteomes" id="UP000535305">
    <property type="component" value="Unassembled WGS sequence"/>
</dbReference>
<dbReference type="PANTHER" id="PTHR22916:SF3">
    <property type="entry name" value="UDP-GLCNAC:BETAGAL BETA-1,3-N-ACETYLGLUCOSAMINYLTRANSFERASE-LIKE PROTEIN 1"/>
    <property type="match status" value="1"/>
</dbReference>
<dbReference type="GO" id="GO:0016758">
    <property type="term" value="F:hexosyltransferase activity"/>
    <property type="evidence" value="ECO:0007669"/>
    <property type="project" value="UniProtKB-ARBA"/>
</dbReference>
<dbReference type="AlphaFoldDB" id="A0A7U8B2W8"/>
<keyword evidence="4" id="KW-1185">Reference proteome</keyword>
<dbReference type="Gene3D" id="3.90.550.10">
    <property type="entry name" value="Spore Coat Polysaccharide Biosynthesis Protein SpsA, Chain A"/>
    <property type="match status" value="1"/>
</dbReference>
<gene>
    <name evidence="3" type="ORF">CT510_01360</name>
</gene>
<evidence type="ECO:0000313" key="3">
    <source>
        <dbReference type="EMBL" id="EAJ1621306.1"/>
    </source>
</evidence>
<dbReference type="InterPro" id="IPR001173">
    <property type="entry name" value="Glyco_trans_2-like"/>
</dbReference>
<evidence type="ECO:0000256" key="1">
    <source>
        <dbReference type="SAM" id="Phobius"/>
    </source>
</evidence>
<accession>A0A7U8B2W8</accession>
<evidence type="ECO:0000313" key="4">
    <source>
        <dbReference type="Proteomes" id="UP000535305"/>
    </source>
</evidence>
<dbReference type="InterPro" id="IPR029044">
    <property type="entry name" value="Nucleotide-diphossugar_trans"/>
</dbReference>
<dbReference type="Pfam" id="PF00535">
    <property type="entry name" value="Glycos_transf_2"/>
    <property type="match status" value="1"/>
</dbReference>
<dbReference type="SUPFAM" id="SSF53448">
    <property type="entry name" value="Nucleotide-diphospho-sugar transferases"/>
    <property type="match status" value="1"/>
</dbReference>
<sequence>MVSKISILCPSFNHEKFVRFFIESVLRQSFENFELIIVDDCSSDDNVREIAKFKDERIKLIQHEYNKGINAALNTAFENSNGDLIVFCASDDIFEDNALERIYHHALENPDILAFVPNTRVIDKDNQITSKEAYLKLRTRSELINQFFMMENCLSSVGLTIRRGLFSSALYPLDVSMCNHQDTQMFIKILKNGEIKLIDEFLIRYRFDPKTSNISVRTERTMKREEMESYMLMETFLEFEDMALLEKAFANEIGEFNVKPEKENLRYFLGLMALKSPILIRKYWGYHKIMQSVSANLPILHKNYGFDFKQYLALIDHLEEKNTKRFMQYKKYKKISKISIILNFVIIFVFLIFIFLK</sequence>
<keyword evidence="3" id="KW-0808">Transferase</keyword>
<protein>
    <submittedName>
        <fullName evidence="3">Glycosyltransferase family 2 protein</fullName>
    </submittedName>
</protein>
<keyword evidence="1" id="KW-1133">Transmembrane helix</keyword>
<name>A0A7U8B2W8_CAMUP</name>
<dbReference type="PANTHER" id="PTHR22916">
    <property type="entry name" value="GLYCOSYLTRANSFERASE"/>
    <property type="match status" value="1"/>
</dbReference>
<feature type="domain" description="Glycosyltransferase 2-like" evidence="2">
    <location>
        <begin position="6"/>
        <end position="140"/>
    </location>
</feature>
<dbReference type="CDD" id="cd00761">
    <property type="entry name" value="Glyco_tranf_GTA_type"/>
    <property type="match status" value="1"/>
</dbReference>